<evidence type="ECO:0000256" key="1">
    <source>
        <dbReference type="SAM" id="Phobius"/>
    </source>
</evidence>
<evidence type="ECO:0000313" key="2">
    <source>
        <dbReference type="EMBL" id="OHT03204.1"/>
    </source>
</evidence>
<feature type="transmembrane region" description="Helical" evidence="1">
    <location>
        <begin position="375"/>
        <end position="399"/>
    </location>
</feature>
<dbReference type="PROSITE" id="PS51257">
    <property type="entry name" value="PROKAR_LIPOPROTEIN"/>
    <property type="match status" value="1"/>
</dbReference>
<dbReference type="RefSeq" id="XP_068356340.1">
    <property type="nucleotide sequence ID" value="XM_068506829.1"/>
</dbReference>
<gene>
    <name evidence="2" type="ORF">TRFO_29515</name>
</gene>
<feature type="transmembrane region" description="Helical" evidence="1">
    <location>
        <begin position="97"/>
        <end position="118"/>
    </location>
</feature>
<keyword evidence="1" id="KW-1133">Transmembrane helix</keyword>
<proteinExistence type="predicted"/>
<feature type="transmembrane region" description="Helical" evidence="1">
    <location>
        <begin position="437"/>
        <end position="459"/>
    </location>
</feature>
<keyword evidence="1" id="KW-0472">Membrane</keyword>
<feature type="transmembrane region" description="Helical" evidence="1">
    <location>
        <begin position="53"/>
        <end position="76"/>
    </location>
</feature>
<keyword evidence="1" id="KW-0812">Transmembrane</keyword>
<keyword evidence="3" id="KW-1185">Reference proteome</keyword>
<sequence length="467" mass="52622">MRSLKQANPKDIELIPEKINSVSTVWVIILFTGGCVYSSAIQMGNVFGVGLPVALILSIFFSLLVWYGMWMLRCAIGEARKDNSAAIWKKLAGKYEFIPCALIAVACAGNIIYLYYMIHQFFSLFISLVSPIQTPSQSYSLPALISMNHPKSKNEISIIQSNSFLYQKFTDQAAKISDKSITTSYSEKTKMTIREFFTDYFIVSFLASLIVLPGVLMKQDVRYFSVIALIKIFVVALMIIFELYNLIETGISPEVATLSASFNGIIASLDTLMTVFALTIFYFPIIGQLKNLTLNRIDKVNRWSIASIAFIDILFGVLQHLDQGPNYTSGFIFSMYQPGSRIQIIMVFLSLILSLLTLPMMFYPMIQVILGAVYVIYPFPSETWCLTGLGVSIICIFLGKLDINAFLILFFIVGFFSAILSYLFPVMYYFSAVKNPPIIHIIGCICMILMFILYCFAHISNFFGFFL</sequence>
<accession>A0A1J4K0A3</accession>
<feature type="transmembrane region" description="Helical" evidence="1">
    <location>
        <begin position="264"/>
        <end position="283"/>
    </location>
</feature>
<protein>
    <recommendedName>
        <fullName evidence="4">Transmembrane amino acid transporter protein</fullName>
    </recommendedName>
</protein>
<dbReference type="AlphaFoldDB" id="A0A1J4K0A3"/>
<feature type="transmembrane region" description="Helical" evidence="1">
    <location>
        <begin position="405"/>
        <end position="430"/>
    </location>
</feature>
<dbReference type="EMBL" id="MLAK01000837">
    <property type="protein sequence ID" value="OHT03204.1"/>
    <property type="molecule type" value="Genomic_DNA"/>
</dbReference>
<name>A0A1J4K0A3_9EUKA</name>
<dbReference type="PANTHER" id="PTHR22950">
    <property type="entry name" value="AMINO ACID TRANSPORTER"/>
    <property type="match status" value="1"/>
</dbReference>
<dbReference type="GeneID" id="94841533"/>
<dbReference type="Proteomes" id="UP000179807">
    <property type="component" value="Unassembled WGS sequence"/>
</dbReference>
<feature type="transmembrane region" description="Helical" evidence="1">
    <location>
        <begin position="21"/>
        <end position="41"/>
    </location>
</feature>
<evidence type="ECO:0000313" key="3">
    <source>
        <dbReference type="Proteomes" id="UP000179807"/>
    </source>
</evidence>
<dbReference type="GO" id="GO:0016020">
    <property type="term" value="C:membrane"/>
    <property type="evidence" value="ECO:0007669"/>
    <property type="project" value="TreeGrafter"/>
</dbReference>
<evidence type="ECO:0008006" key="4">
    <source>
        <dbReference type="Google" id="ProtNLM"/>
    </source>
</evidence>
<dbReference type="VEuPathDB" id="TrichDB:TRFO_29515"/>
<comment type="caution">
    <text evidence="2">The sequence shown here is derived from an EMBL/GenBank/DDBJ whole genome shotgun (WGS) entry which is preliminary data.</text>
</comment>
<feature type="transmembrane region" description="Helical" evidence="1">
    <location>
        <begin position="223"/>
        <end position="244"/>
    </location>
</feature>
<feature type="transmembrane region" description="Helical" evidence="1">
    <location>
        <begin position="197"/>
        <end position="216"/>
    </location>
</feature>
<organism evidence="2 3">
    <name type="scientific">Tritrichomonas foetus</name>
    <dbReference type="NCBI Taxonomy" id="1144522"/>
    <lineage>
        <taxon>Eukaryota</taxon>
        <taxon>Metamonada</taxon>
        <taxon>Parabasalia</taxon>
        <taxon>Tritrichomonadida</taxon>
        <taxon>Tritrichomonadidae</taxon>
        <taxon>Tritrichomonas</taxon>
    </lineage>
</organism>
<reference evidence="2" key="1">
    <citation type="submission" date="2016-10" db="EMBL/GenBank/DDBJ databases">
        <authorList>
            <person name="Benchimol M."/>
            <person name="Almeida L.G."/>
            <person name="Vasconcelos A.T."/>
            <person name="Perreira-Neves A."/>
            <person name="Rosa I.A."/>
            <person name="Tasca T."/>
            <person name="Bogo M.R."/>
            <person name="de Souza W."/>
        </authorList>
    </citation>
    <scope>NUCLEOTIDE SEQUENCE [LARGE SCALE GENOMIC DNA]</scope>
    <source>
        <strain evidence="2">K</strain>
    </source>
</reference>
<dbReference type="GO" id="GO:0015179">
    <property type="term" value="F:L-amino acid transmembrane transporter activity"/>
    <property type="evidence" value="ECO:0007669"/>
    <property type="project" value="TreeGrafter"/>
</dbReference>
<feature type="transmembrane region" description="Helical" evidence="1">
    <location>
        <begin position="341"/>
        <end position="363"/>
    </location>
</feature>